<accession>A0ABP0FQE3</accession>
<name>A0ABP0FQE3_CLALP</name>
<proteinExistence type="inferred from homology"/>
<dbReference type="InterPro" id="IPR045573">
    <property type="entry name" value="Fut8_N_cat"/>
</dbReference>
<comment type="similarity">
    <text evidence="5">Belongs to the glycosyltransferase 23 family.</text>
</comment>
<keyword evidence="9" id="KW-1185">Reference proteome</keyword>
<evidence type="ECO:0000256" key="4">
    <source>
        <dbReference type="PROSITE-ProRule" id="PRU00192"/>
    </source>
</evidence>
<dbReference type="PANTHER" id="PTHR13132:SF29">
    <property type="entry name" value="ALPHA-(1,6)-FUCOSYLTRANSFERASE"/>
    <property type="match status" value="1"/>
</dbReference>
<organism evidence="8 9">
    <name type="scientific">Clavelina lepadiformis</name>
    <name type="common">Light-bulb sea squirt</name>
    <name type="synonym">Ascidia lepadiformis</name>
    <dbReference type="NCBI Taxonomy" id="159417"/>
    <lineage>
        <taxon>Eukaryota</taxon>
        <taxon>Metazoa</taxon>
        <taxon>Chordata</taxon>
        <taxon>Tunicata</taxon>
        <taxon>Ascidiacea</taxon>
        <taxon>Aplousobranchia</taxon>
        <taxon>Clavelinidae</taxon>
        <taxon>Clavelina</taxon>
    </lineage>
</organism>
<dbReference type="InterPro" id="IPR036028">
    <property type="entry name" value="SH3-like_dom_sf"/>
</dbReference>
<dbReference type="Pfam" id="PF19745">
    <property type="entry name" value="FUT8_N_cat"/>
    <property type="match status" value="1"/>
</dbReference>
<protein>
    <recommendedName>
        <fullName evidence="10">Alpha-(1,6)-fucosyltransferase</fullName>
    </recommendedName>
</protein>
<evidence type="ECO:0000259" key="6">
    <source>
        <dbReference type="PROSITE" id="PS50002"/>
    </source>
</evidence>
<feature type="domain" description="GT23" evidence="7">
    <location>
        <begin position="134"/>
        <end position="429"/>
    </location>
</feature>
<evidence type="ECO:0000256" key="3">
    <source>
        <dbReference type="ARBA" id="ARBA00022679"/>
    </source>
</evidence>
<dbReference type="Gene3D" id="2.30.30.40">
    <property type="entry name" value="SH3 Domains"/>
    <property type="match status" value="1"/>
</dbReference>
<dbReference type="PROSITE" id="PS50002">
    <property type="entry name" value="SH3"/>
    <property type="match status" value="1"/>
</dbReference>
<dbReference type="EMBL" id="CAWYQH010000090">
    <property type="protein sequence ID" value="CAK8681879.1"/>
    <property type="molecule type" value="Genomic_DNA"/>
</dbReference>
<gene>
    <name evidence="8" type="ORF">CVLEPA_LOCUS12114</name>
</gene>
<dbReference type="PROSITE" id="PS51659">
    <property type="entry name" value="GT23"/>
    <property type="match status" value="1"/>
</dbReference>
<evidence type="ECO:0000256" key="5">
    <source>
        <dbReference type="PROSITE-ProRule" id="PRU00992"/>
    </source>
</evidence>
<evidence type="ECO:0000256" key="2">
    <source>
        <dbReference type="ARBA" id="ARBA00022676"/>
    </source>
</evidence>
<dbReference type="Proteomes" id="UP001642483">
    <property type="component" value="Unassembled WGS sequence"/>
</dbReference>
<keyword evidence="3 5" id="KW-0808">Transferase</keyword>
<keyword evidence="2 5" id="KW-0328">Glycosyltransferase</keyword>
<evidence type="ECO:0008006" key="10">
    <source>
        <dbReference type="Google" id="ProtNLM"/>
    </source>
</evidence>
<reference evidence="8 9" key="1">
    <citation type="submission" date="2024-02" db="EMBL/GenBank/DDBJ databases">
        <authorList>
            <person name="Daric V."/>
            <person name="Darras S."/>
        </authorList>
    </citation>
    <scope>NUCLEOTIDE SEQUENCE [LARGE SCALE GENOMIC DNA]</scope>
</reference>
<dbReference type="PANTHER" id="PTHR13132">
    <property type="entry name" value="ALPHA- 1,6 -FUCOSYLTRANSFERASE"/>
    <property type="match status" value="1"/>
</dbReference>
<sequence length="508" mass="59393">MTFFQLQCKCHPSAVFRENFAEISNNNDDDQKEKFGSEDTLEHTYRLRTMKEIRKHLTNMWKAVNFELSSFKNVENNASSVDEAIIRLRERYLHLLAYIEVELEVETEQVVKDASTAKALVQTELQELQNPQDCSEAFYLKVESATCGFGCAMQHLLSRFTFAIGDQRVLVVQNPTNFYGIHDMNEIFESPSPTCSHFEVDQWQDFQSDEQSHNERFLLIKEDDEVRTRFIPQLVPEHIFDLVQRFHNYPYVWWSGQLLSYLMRAKPAVMVETDAVDFPFQKPTVGVHVRRTDKIYLEGENAAFHHLRDYMSHVEDWFLKEETKLALKSENNPKLKRRVYLATDDPMVWKEAKRYYPSYKFLGSVERSKRAKNLRTRDTRKGLIDIIADIYSLSQSNYIVCTLTSEVCKVAYQIMQTHNVDASADIYSLDFPFYFDVQAPMMRLVTLNHVAKESTNEIELKVGDQIDVQVDNHNGYFTGKNARTGETGMYPSYKVENLRSTFKYAKRN</sequence>
<keyword evidence="1 4" id="KW-0728">SH3 domain</keyword>
<dbReference type="CDD" id="cd11300">
    <property type="entry name" value="Fut8_like"/>
    <property type="match status" value="1"/>
</dbReference>
<dbReference type="InterPro" id="IPR001452">
    <property type="entry name" value="SH3_domain"/>
</dbReference>
<evidence type="ECO:0000259" key="7">
    <source>
        <dbReference type="PROSITE" id="PS51659"/>
    </source>
</evidence>
<feature type="region of interest" description="Important for donor substrate binding" evidence="5">
    <location>
        <begin position="290"/>
        <end position="291"/>
    </location>
</feature>
<evidence type="ECO:0000313" key="9">
    <source>
        <dbReference type="Proteomes" id="UP001642483"/>
    </source>
</evidence>
<dbReference type="SUPFAM" id="SSF50044">
    <property type="entry name" value="SH3-domain"/>
    <property type="match status" value="1"/>
</dbReference>
<dbReference type="Gene3D" id="3.40.50.11350">
    <property type="match status" value="1"/>
</dbReference>
<dbReference type="InterPro" id="IPR027350">
    <property type="entry name" value="GT23_dom"/>
</dbReference>
<evidence type="ECO:0000313" key="8">
    <source>
        <dbReference type="EMBL" id="CAK8681879.1"/>
    </source>
</evidence>
<feature type="domain" description="SH3" evidence="6">
    <location>
        <begin position="439"/>
        <end position="500"/>
    </location>
</feature>
<evidence type="ECO:0000256" key="1">
    <source>
        <dbReference type="ARBA" id="ARBA00022443"/>
    </source>
</evidence>
<comment type="caution">
    <text evidence="8">The sequence shown here is derived from an EMBL/GenBank/DDBJ whole genome shotgun (WGS) entry which is preliminary data.</text>
</comment>